<dbReference type="Pfam" id="PF01925">
    <property type="entry name" value="TauE"/>
    <property type="match status" value="1"/>
</dbReference>
<keyword evidence="3" id="KW-0813">Transport</keyword>
<feature type="transmembrane region" description="Helical" evidence="8">
    <location>
        <begin position="232"/>
        <end position="250"/>
    </location>
</feature>
<dbReference type="AlphaFoldDB" id="A0A0D0JAS0"/>
<evidence type="ECO:0000256" key="4">
    <source>
        <dbReference type="ARBA" id="ARBA00022475"/>
    </source>
</evidence>
<dbReference type="OrthoDB" id="7028171at2"/>
<proteinExistence type="inferred from homology"/>
<organism evidence="9 10">
    <name type="scientific">Agrobacterium tumefaciens</name>
    <dbReference type="NCBI Taxonomy" id="358"/>
    <lineage>
        <taxon>Bacteria</taxon>
        <taxon>Pseudomonadati</taxon>
        <taxon>Pseudomonadota</taxon>
        <taxon>Alphaproteobacteria</taxon>
        <taxon>Hyphomicrobiales</taxon>
        <taxon>Rhizobiaceae</taxon>
        <taxon>Rhizobium/Agrobacterium group</taxon>
        <taxon>Agrobacterium</taxon>
        <taxon>Agrobacterium tumefaciens complex</taxon>
    </lineage>
</organism>
<keyword evidence="6 8" id="KW-1133">Transmembrane helix</keyword>
<sequence length="255" mass="27398">MLHDFHFFLVAIPAVILVGLSKGGLGGALALMGVPLMALAVPPVQAAAIFLPILVVMDLVALMAWRKYNHRQTLLLMLPGAIAGITLGWAMSSMISADAMRLVVASVTIIFVIRYFFEAYRTARAGQEAPAKAQSPVKATIWSSLSGYASFVAHAGGPPFQIYVLPLKLDPKVYTGMSVRFFAIMNAIKLIPYFALGALDSANLTTSAMLLPVAMVATFAGAKVVKYMKPAIFYPLMYAMAFLAALKLLWDGLPI</sequence>
<dbReference type="PANTHER" id="PTHR30269:SF37">
    <property type="entry name" value="MEMBRANE TRANSPORTER PROTEIN"/>
    <property type="match status" value="1"/>
</dbReference>
<dbReference type="GO" id="GO:0005886">
    <property type="term" value="C:plasma membrane"/>
    <property type="evidence" value="ECO:0007669"/>
    <property type="project" value="UniProtKB-SubCell"/>
</dbReference>
<keyword evidence="4 8" id="KW-1003">Cell membrane</keyword>
<accession>A0A0D0JAS0</accession>
<feature type="transmembrane region" description="Helical" evidence="8">
    <location>
        <begin position="44"/>
        <end position="65"/>
    </location>
</feature>
<evidence type="ECO:0000256" key="7">
    <source>
        <dbReference type="ARBA" id="ARBA00023136"/>
    </source>
</evidence>
<evidence type="ECO:0000256" key="6">
    <source>
        <dbReference type="ARBA" id="ARBA00022989"/>
    </source>
</evidence>
<feature type="transmembrane region" description="Helical" evidence="8">
    <location>
        <begin position="177"/>
        <end position="196"/>
    </location>
</feature>
<evidence type="ECO:0000313" key="9">
    <source>
        <dbReference type="EMBL" id="KIQ03017.1"/>
    </source>
</evidence>
<evidence type="ECO:0000313" key="10">
    <source>
        <dbReference type="Proteomes" id="UP000035017"/>
    </source>
</evidence>
<evidence type="ECO:0000256" key="5">
    <source>
        <dbReference type="ARBA" id="ARBA00022692"/>
    </source>
</evidence>
<feature type="transmembrane region" description="Helical" evidence="8">
    <location>
        <begin position="208"/>
        <end position="225"/>
    </location>
</feature>
<dbReference type="Proteomes" id="UP000035017">
    <property type="component" value="Unassembled WGS sequence"/>
</dbReference>
<gene>
    <name evidence="9" type="ORF">RU07_10635</name>
</gene>
<dbReference type="InterPro" id="IPR002781">
    <property type="entry name" value="TM_pro_TauE-like"/>
</dbReference>
<evidence type="ECO:0000256" key="3">
    <source>
        <dbReference type="ARBA" id="ARBA00022448"/>
    </source>
</evidence>
<feature type="transmembrane region" description="Helical" evidence="8">
    <location>
        <begin position="74"/>
        <end position="93"/>
    </location>
</feature>
<comment type="similarity">
    <text evidence="2 8">Belongs to the 4-toluene sulfonate uptake permease (TSUP) (TC 2.A.102) family.</text>
</comment>
<feature type="transmembrane region" description="Helical" evidence="8">
    <location>
        <begin position="99"/>
        <end position="117"/>
    </location>
</feature>
<dbReference type="InterPro" id="IPR052017">
    <property type="entry name" value="TSUP"/>
</dbReference>
<dbReference type="PANTHER" id="PTHR30269">
    <property type="entry name" value="TRANSMEMBRANE PROTEIN YFCA"/>
    <property type="match status" value="1"/>
</dbReference>
<name>A0A0D0JAS0_AGRTU</name>
<evidence type="ECO:0000256" key="1">
    <source>
        <dbReference type="ARBA" id="ARBA00004651"/>
    </source>
</evidence>
<keyword evidence="7 8" id="KW-0472">Membrane</keyword>
<evidence type="ECO:0000256" key="8">
    <source>
        <dbReference type="RuleBase" id="RU363041"/>
    </source>
</evidence>
<comment type="subcellular location">
    <subcellularLocation>
        <location evidence="1 8">Cell membrane</location>
        <topology evidence="1 8">Multi-pass membrane protein</topology>
    </subcellularLocation>
</comment>
<evidence type="ECO:0000256" key="2">
    <source>
        <dbReference type="ARBA" id="ARBA00009142"/>
    </source>
</evidence>
<keyword evidence="5 8" id="KW-0812">Transmembrane</keyword>
<comment type="caution">
    <text evidence="9">The sequence shown here is derived from an EMBL/GenBank/DDBJ whole genome shotgun (WGS) entry which is preliminary data.</text>
</comment>
<dbReference type="EMBL" id="JXQV01000009">
    <property type="protein sequence ID" value="KIQ03017.1"/>
    <property type="molecule type" value="Genomic_DNA"/>
</dbReference>
<protein>
    <recommendedName>
        <fullName evidence="8">Probable membrane transporter protein</fullName>
    </recommendedName>
</protein>
<feature type="transmembrane region" description="Helical" evidence="8">
    <location>
        <begin position="7"/>
        <end position="32"/>
    </location>
</feature>
<reference evidence="9 10" key="1">
    <citation type="submission" date="2014-12" db="EMBL/GenBank/DDBJ databases">
        <title>16Stimator: statistical estimation of ribosomal gene copy numbers from draft genome assemblies.</title>
        <authorList>
            <person name="Perisin M.A."/>
            <person name="Vetter M."/>
            <person name="Gilbert J.A."/>
            <person name="Bergelson J."/>
        </authorList>
    </citation>
    <scope>NUCLEOTIDE SEQUENCE [LARGE SCALE GENOMIC DNA]</scope>
    <source>
        <strain evidence="9 10">MEJ076</strain>
    </source>
</reference>